<proteinExistence type="inferred from homology"/>
<feature type="transmembrane region" description="Helical" evidence="7">
    <location>
        <begin position="537"/>
        <end position="559"/>
    </location>
</feature>
<dbReference type="GO" id="GO:0022857">
    <property type="term" value="F:transmembrane transporter activity"/>
    <property type="evidence" value="ECO:0007669"/>
    <property type="project" value="TreeGrafter"/>
</dbReference>
<evidence type="ECO:0000313" key="10">
    <source>
        <dbReference type="Proteomes" id="UP000293519"/>
    </source>
</evidence>
<evidence type="ECO:0000256" key="2">
    <source>
        <dbReference type="ARBA" id="ARBA00022475"/>
    </source>
</evidence>
<dbReference type="PANTHER" id="PTHR30572">
    <property type="entry name" value="MEMBRANE COMPONENT OF TRANSPORTER-RELATED"/>
    <property type="match status" value="1"/>
</dbReference>
<dbReference type="RefSeq" id="WP_130484493.1">
    <property type="nucleotide sequence ID" value="NZ_SGWW01000001.1"/>
</dbReference>
<dbReference type="InterPro" id="IPR003838">
    <property type="entry name" value="ABC3_permease_C"/>
</dbReference>
<feature type="transmembrane region" description="Helical" evidence="7">
    <location>
        <begin position="822"/>
        <end position="845"/>
    </location>
</feature>
<organism evidence="9 10">
    <name type="scientific">Microcella putealis</name>
    <dbReference type="NCBI Taxonomy" id="337005"/>
    <lineage>
        <taxon>Bacteria</taxon>
        <taxon>Bacillati</taxon>
        <taxon>Actinomycetota</taxon>
        <taxon>Actinomycetes</taxon>
        <taxon>Micrococcales</taxon>
        <taxon>Microbacteriaceae</taxon>
        <taxon>Microcella</taxon>
    </lineage>
</organism>
<dbReference type="OrthoDB" id="3719151at2"/>
<reference evidence="9 10" key="1">
    <citation type="journal article" date="2015" name="Stand. Genomic Sci.">
        <title>Genomic Encyclopedia of Bacterial and Archaeal Type Strains, Phase III: the genomes of soil and plant-associated and newly described type strains.</title>
        <authorList>
            <person name="Whitman W.B."/>
            <person name="Woyke T."/>
            <person name="Klenk H.P."/>
            <person name="Zhou Y."/>
            <person name="Lilburn T.G."/>
            <person name="Beck B.J."/>
            <person name="De Vos P."/>
            <person name="Vandamme P."/>
            <person name="Eisen J.A."/>
            <person name="Garrity G."/>
            <person name="Hugenholtz P."/>
            <person name="Kyrpides N.C."/>
        </authorList>
    </citation>
    <scope>NUCLEOTIDE SEQUENCE [LARGE SCALE GENOMIC DNA]</scope>
    <source>
        <strain evidence="9 10">CV2</strain>
    </source>
</reference>
<accession>A0A4Q7LWK5</accession>
<dbReference type="InterPro" id="IPR050250">
    <property type="entry name" value="Macrolide_Exporter_MacB"/>
</dbReference>
<dbReference type="Proteomes" id="UP000293519">
    <property type="component" value="Unassembled WGS sequence"/>
</dbReference>
<evidence type="ECO:0000313" key="9">
    <source>
        <dbReference type="EMBL" id="RZS59405.1"/>
    </source>
</evidence>
<evidence type="ECO:0000256" key="5">
    <source>
        <dbReference type="ARBA" id="ARBA00023136"/>
    </source>
</evidence>
<dbReference type="AlphaFoldDB" id="A0A4Q7LWK5"/>
<evidence type="ECO:0000256" key="3">
    <source>
        <dbReference type="ARBA" id="ARBA00022692"/>
    </source>
</evidence>
<feature type="domain" description="ABC3 transporter permease C-terminal" evidence="8">
    <location>
        <begin position="774"/>
        <end position="844"/>
    </location>
</feature>
<comment type="similarity">
    <text evidence="6">Belongs to the ABC-4 integral membrane protein family.</text>
</comment>
<sequence length="857" mass="86685">MSSHLSTFALIARHLRAGLAGALGLALIVLVAAAATSVAPRALEQVLSADVRAELAPLSDVQRDLRAFATGTPLPVGPGEVSEGSTLPSENAEFYGNAEEQLEALRQTLPTAAQAITEPADYVERTSIASDERIAVARRDGGGDTTQFSIAYARDPRIAQRIELVDGRMPESTTNAGALPTEDTEIMLSVEAAEDMQWELGEVRDQQFGLPAVLVGTFAPQDPDDRYWSHLPVSREAAVLTNGDQPTEVWATAYVNPEQAIFESITSTIWFPVEVGELTASDAREIGAALRAFTVQPQVLQQATVATTVTFTSELADAVDRSVRSAEVLSTVLAVAVSTIVALLAVVMVASSALIVARRRTATALAIARGAGPRIARGLLALEGVLIGVPAGAIGAGVAAALVPATVAPGWVAVPVAIALLPAALLAAWPLGVRGTAPSAMRRILPPARLRLIGEALLVVLAGLALALLLARPSADTTGAPASDLLALATPLLVTLAAGALALRLYPALLAGVARLLRPRRGLIAYLGATRTARSPLAGLATVLAVVMGASVAVSALTLSATVTGGIDTGARATVGADARIDDAQPGSAEAIAALPGVAAVVELSDAGLAGISSDSTTTTSRAQLVLADLDTLAAMRPDLVPPAAAAQLAAADGPAALTTPEVLNSAPTPIAVAGIPVEIVGEVAAAANPLGAGRWVLVDRDAFLAAVDAAGEDRELVAAALLVDADAALGLPDSARLIEAAGSNATIALAADVAAATAERPAVTGFAAALTAVIVAAAVLTVTAVALSVVQTRAARTQTVATLQMLGVERRRARALAAWEFVAPTVVAAVLGAPLGIAVALLVARLVPLGLLTGGV</sequence>
<evidence type="ECO:0000256" key="6">
    <source>
        <dbReference type="ARBA" id="ARBA00038076"/>
    </source>
</evidence>
<dbReference type="PANTHER" id="PTHR30572:SF4">
    <property type="entry name" value="ABC TRANSPORTER PERMEASE YTRF"/>
    <property type="match status" value="1"/>
</dbReference>
<evidence type="ECO:0000256" key="4">
    <source>
        <dbReference type="ARBA" id="ARBA00022989"/>
    </source>
</evidence>
<keyword evidence="10" id="KW-1185">Reference proteome</keyword>
<dbReference type="GO" id="GO:0005886">
    <property type="term" value="C:plasma membrane"/>
    <property type="evidence" value="ECO:0007669"/>
    <property type="project" value="UniProtKB-SubCell"/>
</dbReference>
<protein>
    <submittedName>
        <fullName evidence="9">Putative ABC transport system permease protein</fullName>
    </submittedName>
</protein>
<feature type="transmembrane region" description="Helical" evidence="7">
    <location>
        <begin position="378"/>
        <end position="402"/>
    </location>
</feature>
<dbReference type="Pfam" id="PF02687">
    <property type="entry name" value="FtsX"/>
    <property type="match status" value="1"/>
</dbReference>
<feature type="transmembrane region" description="Helical" evidence="7">
    <location>
        <begin position="767"/>
        <end position="791"/>
    </location>
</feature>
<keyword evidence="5 7" id="KW-0472">Membrane</keyword>
<feature type="transmembrane region" description="Helical" evidence="7">
    <location>
        <begin position="408"/>
        <end position="431"/>
    </location>
</feature>
<feature type="transmembrane region" description="Helical" evidence="7">
    <location>
        <begin position="332"/>
        <end position="357"/>
    </location>
</feature>
<evidence type="ECO:0000256" key="1">
    <source>
        <dbReference type="ARBA" id="ARBA00004651"/>
    </source>
</evidence>
<name>A0A4Q7LWK5_9MICO</name>
<evidence type="ECO:0000256" key="7">
    <source>
        <dbReference type="SAM" id="Phobius"/>
    </source>
</evidence>
<gene>
    <name evidence="9" type="ORF">EV141_0628</name>
</gene>
<feature type="transmembrane region" description="Helical" evidence="7">
    <location>
        <begin position="491"/>
        <end position="517"/>
    </location>
</feature>
<comment type="caution">
    <text evidence="9">The sequence shown here is derived from an EMBL/GenBank/DDBJ whole genome shotgun (WGS) entry which is preliminary data.</text>
</comment>
<keyword evidence="3 7" id="KW-0812">Transmembrane</keyword>
<comment type="subcellular location">
    <subcellularLocation>
        <location evidence="1">Cell membrane</location>
        <topology evidence="1">Multi-pass membrane protein</topology>
    </subcellularLocation>
</comment>
<keyword evidence="2" id="KW-1003">Cell membrane</keyword>
<evidence type="ECO:0000259" key="8">
    <source>
        <dbReference type="Pfam" id="PF02687"/>
    </source>
</evidence>
<feature type="transmembrane region" description="Helical" evidence="7">
    <location>
        <begin position="452"/>
        <end position="471"/>
    </location>
</feature>
<keyword evidence="4 7" id="KW-1133">Transmembrane helix</keyword>
<dbReference type="EMBL" id="SGWW01000001">
    <property type="protein sequence ID" value="RZS59405.1"/>
    <property type="molecule type" value="Genomic_DNA"/>
</dbReference>